<dbReference type="EMBL" id="JYDP01000173">
    <property type="protein sequence ID" value="KRZ04082.1"/>
    <property type="molecule type" value="Genomic_DNA"/>
</dbReference>
<feature type="region of interest" description="Disordered" evidence="1">
    <location>
        <begin position="24"/>
        <end position="44"/>
    </location>
</feature>
<proteinExistence type="predicted"/>
<evidence type="ECO:0000313" key="3">
    <source>
        <dbReference type="Proteomes" id="UP000055024"/>
    </source>
</evidence>
<name>A0A0V1H0K6_9BILA</name>
<evidence type="ECO:0000313" key="2">
    <source>
        <dbReference type="EMBL" id="KRZ04082.1"/>
    </source>
</evidence>
<protein>
    <submittedName>
        <fullName evidence="2">Uncharacterized protein</fullName>
    </submittedName>
</protein>
<dbReference type="AlphaFoldDB" id="A0A0V1H0K6"/>
<accession>A0A0V1H0K6</accession>
<gene>
    <name evidence="2" type="ORF">T11_11755</name>
</gene>
<evidence type="ECO:0000256" key="1">
    <source>
        <dbReference type="SAM" id="MobiDB-lite"/>
    </source>
</evidence>
<dbReference type="Proteomes" id="UP000055024">
    <property type="component" value="Unassembled WGS sequence"/>
</dbReference>
<dbReference type="OrthoDB" id="10620515at2759"/>
<reference evidence="2 3" key="1">
    <citation type="submission" date="2015-01" db="EMBL/GenBank/DDBJ databases">
        <title>Evolution of Trichinella species and genotypes.</title>
        <authorList>
            <person name="Korhonen P.K."/>
            <person name="Edoardo P."/>
            <person name="Giuseppe L.R."/>
            <person name="Gasser R.B."/>
        </authorList>
    </citation>
    <scope>NUCLEOTIDE SEQUENCE [LARGE SCALE GENOMIC DNA]</scope>
    <source>
        <strain evidence="2">ISS1029</strain>
    </source>
</reference>
<sequence length="44" mass="4807">MADAKCKAARNTARDVEELYVHDDESSAVMPGDQALTRNISQKA</sequence>
<comment type="caution">
    <text evidence="2">The sequence shown here is derived from an EMBL/GenBank/DDBJ whole genome shotgun (WGS) entry which is preliminary data.</text>
</comment>
<keyword evidence="3" id="KW-1185">Reference proteome</keyword>
<organism evidence="2 3">
    <name type="scientific">Trichinella zimbabwensis</name>
    <dbReference type="NCBI Taxonomy" id="268475"/>
    <lineage>
        <taxon>Eukaryota</taxon>
        <taxon>Metazoa</taxon>
        <taxon>Ecdysozoa</taxon>
        <taxon>Nematoda</taxon>
        <taxon>Enoplea</taxon>
        <taxon>Dorylaimia</taxon>
        <taxon>Trichinellida</taxon>
        <taxon>Trichinellidae</taxon>
        <taxon>Trichinella</taxon>
    </lineage>
</organism>